<gene>
    <name evidence="1" type="ORF">N783_09560</name>
</gene>
<evidence type="ECO:0000313" key="2">
    <source>
        <dbReference type="Proteomes" id="UP000030403"/>
    </source>
</evidence>
<dbReference type="AlphaFoldDB" id="A0A0A5G6J1"/>
<name>A0A0A5G6J1_9BACI</name>
<organism evidence="1 2">
    <name type="scientific">Pontibacillus marinus BH030004 = DSM 16465</name>
    <dbReference type="NCBI Taxonomy" id="1385511"/>
    <lineage>
        <taxon>Bacteria</taxon>
        <taxon>Bacillati</taxon>
        <taxon>Bacillota</taxon>
        <taxon>Bacilli</taxon>
        <taxon>Bacillales</taxon>
        <taxon>Bacillaceae</taxon>
        <taxon>Pontibacillus</taxon>
    </lineage>
</organism>
<comment type="caution">
    <text evidence="1">The sequence shown here is derived from an EMBL/GenBank/DDBJ whole genome shotgun (WGS) entry which is preliminary data.</text>
</comment>
<keyword evidence="2" id="KW-1185">Reference proteome</keyword>
<reference evidence="1 2" key="1">
    <citation type="submission" date="2013-08" db="EMBL/GenBank/DDBJ databases">
        <authorList>
            <person name="Huang J."/>
            <person name="Wang G."/>
        </authorList>
    </citation>
    <scope>NUCLEOTIDE SEQUENCE [LARGE SCALE GENOMIC DNA]</scope>
    <source>
        <strain evidence="1 2">BH030004</strain>
    </source>
</reference>
<proteinExistence type="predicted"/>
<dbReference type="EMBL" id="AVPF01000023">
    <property type="protein sequence ID" value="KGX87654.1"/>
    <property type="molecule type" value="Genomic_DNA"/>
</dbReference>
<protein>
    <recommendedName>
        <fullName evidence="3">DUF4352 domain-containing protein</fullName>
    </recommendedName>
</protein>
<evidence type="ECO:0000313" key="1">
    <source>
        <dbReference type="EMBL" id="KGX87654.1"/>
    </source>
</evidence>
<dbReference type="Proteomes" id="UP000030403">
    <property type="component" value="Unassembled WGS sequence"/>
</dbReference>
<evidence type="ECO:0008006" key="3">
    <source>
        <dbReference type="Google" id="ProtNLM"/>
    </source>
</evidence>
<dbReference type="PROSITE" id="PS51257">
    <property type="entry name" value="PROKAR_LIPOPROTEIN"/>
    <property type="match status" value="1"/>
</dbReference>
<dbReference type="RefSeq" id="WP_027446111.1">
    <property type="nucleotide sequence ID" value="NZ_AULJ01000020.1"/>
</dbReference>
<sequence length="150" mass="17202">MKSAMRIIIISLYIMILFGCSMNKNVESKYFQGDYADAYVNVNAEASLKREENEYEVHVNIENRSDHDVQLVYECGELIRYEGRPEQIECTNIYSEGLESEKVKELTSLIPAERLTISNDMILIKIIYELGVGEDRTVVGIPLNIDKNTK</sequence>
<accession>A0A0A5G6J1</accession>